<evidence type="ECO:0000313" key="2">
    <source>
        <dbReference type="EMBL" id="TWJ15765.1"/>
    </source>
</evidence>
<evidence type="ECO:0000256" key="1">
    <source>
        <dbReference type="SAM" id="Phobius"/>
    </source>
</evidence>
<comment type="caution">
    <text evidence="2">The sequence shown here is derived from an EMBL/GenBank/DDBJ whole genome shotgun (WGS) entry which is preliminary data.</text>
</comment>
<keyword evidence="3" id="KW-1185">Reference proteome</keyword>
<dbReference type="AlphaFoldDB" id="A0A562VD29"/>
<keyword evidence="1" id="KW-0812">Transmembrane</keyword>
<evidence type="ECO:0000313" key="3">
    <source>
        <dbReference type="Proteomes" id="UP000321617"/>
    </source>
</evidence>
<reference evidence="2 3" key="1">
    <citation type="journal article" date="2013" name="Stand. Genomic Sci.">
        <title>Genomic Encyclopedia of Type Strains, Phase I: The one thousand microbial genomes (KMG-I) project.</title>
        <authorList>
            <person name="Kyrpides N.C."/>
            <person name="Woyke T."/>
            <person name="Eisen J.A."/>
            <person name="Garrity G."/>
            <person name="Lilburn T.G."/>
            <person name="Beck B.J."/>
            <person name="Whitman W.B."/>
            <person name="Hugenholtz P."/>
            <person name="Klenk H.P."/>
        </authorList>
    </citation>
    <scope>NUCLEOTIDE SEQUENCE [LARGE SCALE GENOMIC DNA]</scope>
    <source>
        <strain evidence="2 3">DSM 45044</strain>
    </source>
</reference>
<accession>A0A562VD29</accession>
<name>A0A562VD29_9ACTN</name>
<protein>
    <submittedName>
        <fullName evidence="2">Uncharacterized protein</fullName>
    </submittedName>
</protein>
<gene>
    <name evidence="2" type="ORF">LX16_1479</name>
</gene>
<dbReference type="EMBL" id="VLLL01000005">
    <property type="protein sequence ID" value="TWJ15765.1"/>
    <property type="molecule type" value="Genomic_DNA"/>
</dbReference>
<proteinExistence type="predicted"/>
<sequence>MVICHCEDRRGLTDTGVCDMRVKRILATAAVTAAIGATVAAPSAATPATEVSVSPQTVEAGHNITVSGGCGNGATTADIWYGTPGGGPLVVLNDVAGTAERITGTLLVTGDTPPGVYLAAVQCAGGAPETTHFNVASGGTKAGDGSLAEGSDTILFIGGGMLLAAAIAATFYYRRNDSAGTA</sequence>
<feature type="transmembrane region" description="Helical" evidence="1">
    <location>
        <begin position="154"/>
        <end position="173"/>
    </location>
</feature>
<keyword evidence="1" id="KW-0472">Membrane</keyword>
<dbReference type="Proteomes" id="UP000321617">
    <property type="component" value="Unassembled WGS sequence"/>
</dbReference>
<organism evidence="2 3">
    <name type="scientific">Stackebrandtia albiflava</name>
    <dbReference type="NCBI Taxonomy" id="406432"/>
    <lineage>
        <taxon>Bacteria</taxon>
        <taxon>Bacillati</taxon>
        <taxon>Actinomycetota</taxon>
        <taxon>Actinomycetes</taxon>
        <taxon>Glycomycetales</taxon>
        <taxon>Glycomycetaceae</taxon>
        <taxon>Stackebrandtia</taxon>
    </lineage>
</organism>
<keyword evidence="1" id="KW-1133">Transmembrane helix</keyword>